<dbReference type="Gene3D" id="1.10.760.10">
    <property type="entry name" value="Cytochrome c-like domain"/>
    <property type="match status" value="1"/>
</dbReference>
<evidence type="ECO:0000256" key="7">
    <source>
        <dbReference type="SAM" id="SignalP"/>
    </source>
</evidence>
<keyword evidence="5 6" id="KW-0408">Iron</keyword>
<protein>
    <submittedName>
        <fullName evidence="9">C-type cytochrome</fullName>
    </submittedName>
</protein>
<feature type="chain" id="PRO_5045413159" evidence="7">
    <location>
        <begin position="31"/>
        <end position="112"/>
    </location>
</feature>
<keyword evidence="3 6" id="KW-0479">Metal-binding</keyword>
<dbReference type="InterPro" id="IPR036909">
    <property type="entry name" value="Cyt_c-like_dom_sf"/>
</dbReference>
<dbReference type="InterPro" id="IPR002324">
    <property type="entry name" value="Cyt_c_ID"/>
</dbReference>
<dbReference type="PROSITE" id="PS51007">
    <property type="entry name" value="CYTC"/>
    <property type="match status" value="1"/>
</dbReference>
<dbReference type="SUPFAM" id="SSF46626">
    <property type="entry name" value="Cytochrome c"/>
    <property type="match status" value="1"/>
</dbReference>
<evidence type="ECO:0000256" key="3">
    <source>
        <dbReference type="ARBA" id="ARBA00022723"/>
    </source>
</evidence>
<proteinExistence type="predicted"/>
<dbReference type="EMBL" id="JBBKZS010000004">
    <property type="protein sequence ID" value="MEJ8855547.1"/>
    <property type="molecule type" value="Genomic_DNA"/>
</dbReference>
<evidence type="ECO:0000256" key="2">
    <source>
        <dbReference type="ARBA" id="ARBA00022617"/>
    </source>
</evidence>
<feature type="signal peptide" evidence="7">
    <location>
        <begin position="1"/>
        <end position="30"/>
    </location>
</feature>
<evidence type="ECO:0000256" key="6">
    <source>
        <dbReference type="PROSITE-ProRule" id="PRU00433"/>
    </source>
</evidence>
<reference evidence="9 10" key="1">
    <citation type="submission" date="2024-03" db="EMBL/GenBank/DDBJ databases">
        <title>Novel species of the genus Variovorax.</title>
        <authorList>
            <person name="Liu Q."/>
            <person name="Xin Y.-H."/>
        </authorList>
    </citation>
    <scope>NUCLEOTIDE SEQUENCE [LARGE SCALE GENOMIC DNA]</scope>
    <source>
        <strain evidence="9 10">KACC 18901</strain>
    </source>
</reference>
<evidence type="ECO:0000313" key="10">
    <source>
        <dbReference type="Proteomes" id="UP001367030"/>
    </source>
</evidence>
<comment type="caution">
    <text evidence="9">The sequence shown here is derived from an EMBL/GenBank/DDBJ whole genome shotgun (WGS) entry which is preliminary data.</text>
</comment>
<accession>A0ABU8XA49</accession>
<sequence length="112" mass="11788">MHPTKKRLARRVAAFGLPILLGAIAPPSLANQALATKYSCLACHAVATKLVGPAYKDVAAKYKDDKDAVATLVKSIRNGGSGRWGDLAMPPQPQVPEADAKKLAEWILGGAK</sequence>
<evidence type="ECO:0000256" key="4">
    <source>
        <dbReference type="ARBA" id="ARBA00022982"/>
    </source>
</evidence>
<keyword evidence="7" id="KW-0732">Signal</keyword>
<dbReference type="RefSeq" id="WP_340335612.1">
    <property type="nucleotide sequence ID" value="NZ_JBBKZS010000004.1"/>
</dbReference>
<evidence type="ECO:0000313" key="9">
    <source>
        <dbReference type="EMBL" id="MEJ8855547.1"/>
    </source>
</evidence>
<organism evidence="9 10">
    <name type="scientific">Variovorax robiniae</name>
    <dbReference type="NCBI Taxonomy" id="1836199"/>
    <lineage>
        <taxon>Bacteria</taxon>
        <taxon>Pseudomonadati</taxon>
        <taxon>Pseudomonadota</taxon>
        <taxon>Betaproteobacteria</taxon>
        <taxon>Burkholderiales</taxon>
        <taxon>Comamonadaceae</taxon>
        <taxon>Variovorax</taxon>
    </lineage>
</organism>
<evidence type="ECO:0000256" key="5">
    <source>
        <dbReference type="ARBA" id="ARBA00023004"/>
    </source>
</evidence>
<evidence type="ECO:0000259" key="8">
    <source>
        <dbReference type="PROSITE" id="PS51007"/>
    </source>
</evidence>
<gene>
    <name evidence="9" type="ORF">WKW79_13260</name>
</gene>
<feature type="domain" description="Cytochrome c" evidence="8">
    <location>
        <begin position="11"/>
        <end position="111"/>
    </location>
</feature>
<keyword evidence="10" id="KW-1185">Reference proteome</keyword>
<keyword evidence="4" id="KW-0249">Electron transport</keyword>
<dbReference type="PRINTS" id="PR00606">
    <property type="entry name" value="CYTCHROMECID"/>
</dbReference>
<dbReference type="Pfam" id="PF13442">
    <property type="entry name" value="Cytochrome_CBB3"/>
    <property type="match status" value="1"/>
</dbReference>
<keyword evidence="2 6" id="KW-0349">Heme</keyword>
<dbReference type="InterPro" id="IPR009056">
    <property type="entry name" value="Cyt_c-like_dom"/>
</dbReference>
<keyword evidence="1" id="KW-0813">Transport</keyword>
<evidence type="ECO:0000256" key="1">
    <source>
        <dbReference type="ARBA" id="ARBA00022448"/>
    </source>
</evidence>
<dbReference type="Proteomes" id="UP001367030">
    <property type="component" value="Unassembled WGS sequence"/>
</dbReference>
<name>A0ABU8XA49_9BURK</name>